<dbReference type="Pfam" id="PF00945">
    <property type="entry name" value="Rhabdo_ncap"/>
    <property type="match status" value="1"/>
</dbReference>
<name>A0A147BG30_IXORI</name>
<dbReference type="InterPro" id="IPR035961">
    <property type="entry name" value="Rhabdovirus_nucleoprotein-like"/>
</dbReference>
<evidence type="ECO:0000256" key="5">
    <source>
        <dbReference type="ARBA" id="ARBA00023274"/>
    </source>
</evidence>
<keyword evidence="5" id="KW-0687">Ribonucleoprotein</keyword>
<comment type="subcellular location">
    <subcellularLocation>
        <location evidence="1">Host cytoplasm</location>
    </subcellularLocation>
    <subcellularLocation>
        <location evidence="2">Virion</location>
    </subcellularLocation>
</comment>
<evidence type="ECO:0000256" key="4">
    <source>
        <dbReference type="ARBA" id="ARBA00023200"/>
    </source>
</evidence>
<protein>
    <submittedName>
        <fullName evidence="7">Putative nucleoprotein</fullName>
    </submittedName>
</protein>
<keyword evidence="3" id="KW-0694">RNA-binding</keyword>
<dbReference type="Gene3D" id="1.10.3570.10">
    <property type="entry name" value="Rhabdovirus nucleocapsid protein like domain"/>
    <property type="match status" value="1"/>
</dbReference>
<reference evidence="7" key="1">
    <citation type="journal article" date="2018" name="PLoS Negl. Trop. Dis.">
        <title>Sialome diversity of ticks revealed by RNAseq of single tick salivary glands.</title>
        <authorList>
            <person name="Perner J."/>
            <person name="Kropackova S."/>
            <person name="Kopacek P."/>
            <person name="Ribeiro J.M."/>
        </authorList>
    </citation>
    <scope>NUCLEOTIDE SEQUENCE</scope>
    <source>
        <strain evidence="7">Siblings of single egg batch collected in Ceske Budejovice</strain>
        <tissue evidence="7">Salivary glands</tissue>
    </source>
</reference>
<dbReference type="InterPro" id="IPR023330">
    <property type="entry name" value="Rhabdovirus_ncapsid_N"/>
</dbReference>
<proteinExistence type="predicted"/>
<organism evidence="7">
    <name type="scientific">Ixodes ricinus</name>
    <name type="common">Common tick</name>
    <name type="synonym">Acarus ricinus</name>
    <dbReference type="NCBI Taxonomy" id="34613"/>
    <lineage>
        <taxon>Eukaryota</taxon>
        <taxon>Metazoa</taxon>
        <taxon>Ecdysozoa</taxon>
        <taxon>Arthropoda</taxon>
        <taxon>Chelicerata</taxon>
        <taxon>Arachnida</taxon>
        <taxon>Acari</taxon>
        <taxon>Parasitiformes</taxon>
        <taxon>Ixodida</taxon>
        <taxon>Ixodoidea</taxon>
        <taxon>Ixodidae</taxon>
        <taxon>Ixodinae</taxon>
        <taxon>Ixodes</taxon>
    </lineage>
</organism>
<sequence length="353" mass="39141">MASQAGPVTLFWIESGHSTSRAVTLVQPAGVTDREFPSNFFIKNKAVKPSVRVCKDTLSMGQLRQIVTAGIRTTNLKVEHATMFLYKFGLNLRGKLQEDWTSYGVRIGSKYDEITPWDIIDVQISTTVDPPAATTEPVTPMSDRALFGYLVFVYRVLTVKDRGTVQYRNNVQGKLAALLLTPPFSAPSADFSGAGGSYSGWYLNHTYLGMVAALDMFFHRFPMNELAPARTGTMPSRFRDCAVQTALMQLMKTAGLSLEKLYLWIFVGVVAHDAVAIMKSGEEMHLAHSYAPYLSDLRLVQKSPYSAASNCALHTWLHTLGSLLLSERSLNARHISDFQFDKIAQNVLLLAFA</sequence>
<evidence type="ECO:0000256" key="2">
    <source>
        <dbReference type="ARBA" id="ARBA00004328"/>
    </source>
</evidence>
<keyword evidence="4" id="KW-1035">Host cytoplasm</keyword>
<evidence type="ECO:0000256" key="3">
    <source>
        <dbReference type="ARBA" id="ARBA00022884"/>
    </source>
</evidence>
<dbReference type="GO" id="GO:1990904">
    <property type="term" value="C:ribonucleoprotein complex"/>
    <property type="evidence" value="ECO:0007669"/>
    <property type="project" value="UniProtKB-KW"/>
</dbReference>
<evidence type="ECO:0000256" key="1">
    <source>
        <dbReference type="ARBA" id="ARBA00004192"/>
    </source>
</evidence>
<dbReference type="AlphaFoldDB" id="A0A147BG30"/>
<evidence type="ECO:0000313" key="7">
    <source>
        <dbReference type="EMBL" id="JAR89749.1"/>
    </source>
</evidence>
<accession>A0A147BG30</accession>
<dbReference type="InterPro" id="IPR000448">
    <property type="entry name" value="Rhabdo_ncapsid"/>
</dbReference>
<evidence type="ECO:0000259" key="6">
    <source>
        <dbReference type="Pfam" id="PF00945"/>
    </source>
</evidence>
<dbReference type="SUPFAM" id="SSF140809">
    <property type="entry name" value="Rhabdovirus nucleoprotein-like"/>
    <property type="match status" value="1"/>
</dbReference>
<dbReference type="InterPro" id="IPR023331">
    <property type="entry name" value="Rhabdovirus_ncapsid_C"/>
</dbReference>
<dbReference type="Gene3D" id="1.10.3610.10">
    <property type="entry name" value="Nucleoprotein"/>
    <property type="match status" value="1"/>
</dbReference>
<feature type="domain" description="Rhabdovirus nucleocapsid" evidence="6">
    <location>
        <begin position="22"/>
        <end position="352"/>
    </location>
</feature>
<dbReference type="GO" id="GO:0030430">
    <property type="term" value="C:host cell cytoplasm"/>
    <property type="evidence" value="ECO:0007669"/>
    <property type="project" value="UniProtKB-SubCell"/>
</dbReference>
<dbReference type="GO" id="GO:0003723">
    <property type="term" value="F:RNA binding"/>
    <property type="evidence" value="ECO:0007669"/>
    <property type="project" value="UniProtKB-KW"/>
</dbReference>
<dbReference type="EMBL" id="GEGO01005655">
    <property type="protein sequence ID" value="JAR89749.1"/>
    <property type="molecule type" value="Transcribed_RNA"/>
</dbReference>